<keyword evidence="1 4" id="KW-0378">Hydrolase</keyword>
<sequence>MRSGELIPSATADHRNHNQCSDNQCSDDRSCDDHNGRRRTISPLWLAIVWLMIGSQTSLATDETVSVVTDQRYGETEGKAGLCDVYSPTGDVPTGGFPAVVVIHGGGWMSGDKWTLGSYARQLAENGFVAITINYRLAPTHPFPAQADDVRQALLWTNDNAKRLSIDLDRLGVFGYSAGGHLSLLIASLADEPVPQQAAASQWSASDSRWKSLPKIRAVCAGGPPCDFRSLPIDNTALAYFLGGSRREKPQLYAAASPAAHVSATDPVTQIIHGVTDLIVPIQASQSFHDAQIAAAVDSRMTAVPQQGHMLTFLNPSTRQTMVRFFQEVMPADAAEPSVPAASE</sequence>
<dbReference type="PANTHER" id="PTHR48081">
    <property type="entry name" value="AB HYDROLASE SUPERFAMILY PROTEIN C4A8.06C"/>
    <property type="match status" value="1"/>
</dbReference>
<dbReference type="RefSeq" id="WP_145176448.1">
    <property type="nucleotide sequence ID" value="NZ_CP036525.1"/>
</dbReference>
<dbReference type="KEGG" id="rlc:K227x_63050"/>
<proteinExistence type="predicted"/>
<accession>A0A517NL63</accession>
<dbReference type="Proteomes" id="UP000318538">
    <property type="component" value="Chromosome"/>
</dbReference>
<dbReference type="InterPro" id="IPR029058">
    <property type="entry name" value="AB_hydrolase_fold"/>
</dbReference>
<protein>
    <submittedName>
        <fullName evidence="4">Carboxylesterase NlhH</fullName>
        <ecNumber evidence="4">3.1.1.1</ecNumber>
    </submittedName>
</protein>
<dbReference type="GO" id="GO:0106435">
    <property type="term" value="F:carboxylesterase activity"/>
    <property type="evidence" value="ECO:0007669"/>
    <property type="project" value="UniProtKB-EC"/>
</dbReference>
<evidence type="ECO:0000313" key="5">
    <source>
        <dbReference type="Proteomes" id="UP000318538"/>
    </source>
</evidence>
<evidence type="ECO:0000256" key="2">
    <source>
        <dbReference type="SAM" id="MobiDB-lite"/>
    </source>
</evidence>
<reference evidence="4 5" key="1">
    <citation type="submission" date="2019-02" db="EMBL/GenBank/DDBJ databases">
        <title>Deep-cultivation of Planctomycetes and their phenomic and genomic characterization uncovers novel biology.</title>
        <authorList>
            <person name="Wiegand S."/>
            <person name="Jogler M."/>
            <person name="Boedeker C."/>
            <person name="Pinto D."/>
            <person name="Vollmers J."/>
            <person name="Rivas-Marin E."/>
            <person name="Kohn T."/>
            <person name="Peeters S.H."/>
            <person name="Heuer A."/>
            <person name="Rast P."/>
            <person name="Oberbeckmann S."/>
            <person name="Bunk B."/>
            <person name="Jeske O."/>
            <person name="Meyerdierks A."/>
            <person name="Storesund J.E."/>
            <person name="Kallscheuer N."/>
            <person name="Luecker S."/>
            <person name="Lage O.M."/>
            <person name="Pohl T."/>
            <person name="Merkel B.J."/>
            <person name="Hornburger P."/>
            <person name="Mueller R.-W."/>
            <person name="Bruemmer F."/>
            <person name="Labrenz M."/>
            <person name="Spormann A.M."/>
            <person name="Op den Camp H."/>
            <person name="Overmann J."/>
            <person name="Amann R."/>
            <person name="Jetten M.S.M."/>
            <person name="Mascher T."/>
            <person name="Medema M.H."/>
            <person name="Devos D.P."/>
            <person name="Kaster A.-K."/>
            <person name="Ovreas L."/>
            <person name="Rohde M."/>
            <person name="Galperin M.Y."/>
            <person name="Jogler C."/>
        </authorList>
    </citation>
    <scope>NUCLEOTIDE SEQUENCE [LARGE SCALE GENOMIC DNA]</scope>
    <source>
        <strain evidence="4 5">K22_7</strain>
    </source>
</reference>
<name>A0A517NL63_9BACT</name>
<dbReference type="OrthoDB" id="265201at2"/>
<dbReference type="InterPro" id="IPR050300">
    <property type="entry name" value="GDXG_lipolytic_enzyme"/>
</dbReference>
<dbReference type="InterPro" id="IPR049492">
    <property type="entry name" value="BD-FAE-like_dom"/>
</dbReference>
<feature type="region of interest" description="Disordered" evidence="2">
    <location>
        <begin position="1"/>
        <end position="34"/>
    </location>
</feature>
<evidence type="ECO:0000259" key="3">
    <source>
        <dbReference type="Pfam" id="PF20434"/>
    </source>
</evidence>
<evidence type="ECO:0000313" key="4">
    <source>
        <dbReference type="EMBL" id="QDT07876.1"/>
    </source>
</evidence>
<dbReference type="Pfam" id="PF20434">
    <property type="entry name" value="BD-FAE"/>
    <property type="match status" value="1"/>
</dbReference>
<feature type="domain" description="BD-FAE-like" evidence="3">
    <location>
        <begin position="84"/>
        <end position="290"/>
    </location>
</feature>
<organism evidence="4 5">
    <name type="scientific">Rubripirellula lacrimiformis</name>
    <dbReference type="NCBI Taxonomy" id="1930273"/>
    <lineage>
        <taxon>Bacteria</taxon>
        <taxon>Pseudomonadati</taxon>
        <taxon>Planctomycetota</taxon>
        <taxon>Planctomycetia</taxon>
        <taxon>Pirellulales</taxon>
        <taxon>Pirellulaceae</taxon>
        <taxon>Rubripirellula</taxon>
    </lineage>
</organism>
<gene>
    <name evidence="4" type="primary">nlhH_7</name>
    <name evidence="4" type="ORF">K227x_63050</name>
</gene>
<keyword evidence="5" id="KW-1185">Reference proteome</keyword>
<dbReference type="PANTHER" id="PTHR48081:SF13">
    <property type="entry name" value="ALPHA_BETA HYDROLASE"/>
    <property type="match status" value="1"/>
</dbReference>
<dbReference type="SUPFAM" id="SSF53474">
    <property type="entry name" value="alpha/beta-Hydrolases"/>
    <property type="match status" value="1"/>
</dbReference>
<dbReference type="Gene3D" id="3.40.50.1820">
    <property type="entry name" value="alpha/beta hydrolase"/>
    <property type="match status" value="1"/>
</dbReference>
<dbReference type="EMBL" id="CP036525">
    <property type="protein sequence ID" value="QDT07876.1"/>
    <property type="molecule type" value="Genomic_DNA"/>
</dbReference>
<dbReference type="AlphaFoldDB" id="A0A517NL63"/>
<dbReference type="EC" id="3.1.1.1" evidence="4"/>
<evidence type="ECO:0000256" key="1">
    <source>
        <dbReference type="ARBA" id="ARBA00022801"/>
    </source>
</evidence>